<dbReference type="STRING" id="1392877.SAMN05216221_1522"/>
<reference evidence="3" key="1">
    <citation type="submission" date="2016-10" db="EMBL/GenBank/DDBJ databases">
        <authorList>
            <person name="Varghese N."/>
            <person name="Submissions S."/>
        </authorList>
    </citation>
    <scope>NUCLEOTIDE SEQUENCE [LARGE SCALE GENOMIC DNA]</scope>
    <source>
        <strain evidence="3">KCTC 32247</strain>
    </source>
</reference>
<keyword evidence="3" id="KW-1185">Reference proteome</keyword>
<sequence length="476" mass="53452">MQGGIMAGKKSSSGKTRKHHADHLSEPVPVFHSREECIAAGRALREKLPRAEHAAWKPPAKGRDPIAILEKSNKDRLQELVPIRYGRMLRSPFTFLRGSAGLMAHDLATTPSTGIYVQACGDCHLLNFGFFATPERNLVFDINDFDESLPAPWEWDVKRLAASFVVAGRDNRQSDGEARDAALECVRAYRENLREYSKMSPLEVWYSRLDMDTLIEMAPDDKARKLRQQLADKAHERVDENIFPKIVTQVAGLHRLQDQPPILFHVHEKDFEERVQSALSDYRLSLPDERRTLLDRYRLHDFAMKVVGIGSVGTRCFVGLFFSAENHPLLLQFKEACPSVLEPYAGKSRYQHQGQRVVNGQRLLQSSSDIFLGWAHGRKGHDFYVRQLRDMKFSLPVEGLTGVQLKRYAEVCGLTLARAHAKAGDAATISGYLGKADNFDEAIGDFAVAYADQTEQDHAALVEAVGSGRLEALVED</sequence>
<dbReference type="PANTHER" id="PTHR39441">
    <property type="entry name" value="DUF2252 DOMAIN-CONTAINING PROTEIN"/>
    <property type="match status" value="1"/>
</dbReference>
<protein>
    <submittedName>
        <fullName evidence="2">Uncharacterized conserved protein, DUF2252 family</fullName>
    </submittedName>
</protein>
<dbReference type="EMBL" id="LT629751">
    <property type="protein sequence ID" value="SDS30480.1"/>
    <property type="molecule type" value="Genomic_DNA"/>
</dbReference>
<gene>
    <name evidence="2" type="ORF">SAMN05216221_1522</name>
</gene>
<organism evidence="2 3">
    <name type="scientific">Pseudomonas oryzae</name>
    <dbReference type="NCBI Taxonomy" id="1392877"/>
    <lineage>
        <taxon>Bacteria</taxon>
        <taxon>Pseudomonadati</taxon>
        <taxon>Pseudomonadota</taxon>
        <taxon>Gammaproteobacteria</taxon>
        <taxon>Pseudomonadales</taxon>
        <taxon>Pseudomonadaceae</taxon>
        <taxon>Pseudomonas</taxon>
    </lineage>
</organism>
<name>A0A1H1R4A2_9PSED</name>
<evidence type="ECO:0000313" key="3">
    <source>
        <dbReference type="Proteomes" id="UP000243359"/>
    </source>
</evidence>
<feature type="region of interest" description="Disordered" evidence="1">
    <location>
        <begin position="1"/>
        <end position="24"/>
    </location>
</feature>
<proteinExistence type="predicted"/>
<evidence type="ECO:0000313" key="2">
    <source>
        <dbReference type="EMBL" id="SDS30480.1"/>
    </source>
</evidence>
<dbReference type="PANTHER" id="PTHR39441:SF1">
    <property type="entry name" value="DUF2252 DOMAIN-CONTAINING PROTEIN"/>
    <property type="match status" value="1"/>
</dbReference>
<dbReference type="InterPro" id="IPR018721">
    <property type="entry name" value="DUF2252"/>
</dbReference>
<accession>A0A1H1R4A2</accession>
<dbReference type="AlphaFoldDB" id="A0A1H1R4A2"/>
<evidence type="ECO:0000256" key="1">
    <source>
        <dbReference type="SAM" id="MobiDB-lite"/>
    </source>
</evidence>
<dbReference type="Pfam" id="PF10009">
    <property type="entry name" value="DUF2252"/>
    <property type="match status" value="1"/>
</dbReference>
<dbReference type="Proteomes" id="UP000243359">
    <property type="component" value="Chromosome I"/>
</dbReference>